<accession>A0A560ESI8</accession>
<name>A0A560ESI8_9PROT</name>
<comment type="caution">
    <text evidence="1">The sequence shown here is derived from an EMBL/GenBank/DDBJ whole genome shotgun (WGS) entry which is preliminary data.</text>
</comment>
<organism evidence="1 2">
    <name type="scientific">Nitrospirillum amazonense</name>
    <dbReference type="NCBI Taxonomy" id="28077"/>
    <lineage>
        <taxon>Bacteria</taxon>
        <taxon>Pseudomonadati</taxon>
        <taxon>Pseudomonadota</taxon>
        <taxon>Alphaproteobacteria</taxon>
        <taxon>Rhodospirillales</taxon>
        <taxon>Azospirillaceae</taxon>
        <taxon>Nitrospirillum</taxon>
    </lineage>
</organism>
<evidence type="ECO:0000313" key="1">
    <source>
        <dbReference type="EMBL" id="TWB12330.1"/>
    </source>
</evidence>
<proteinExistence type="predicted"/>
<dbReference type="AlphaFoldDB" id="A0A560ESI8"/>
<reference evidence="1 2" key="1">
    <citation type="submission" date="2019-06" db="EMBL/GenBank/DDBJ databases">
        <title>Genomic Encyclopedia of Type Strains, Phase IV (KMG-V): Genome sequencing to study the core and pangenomes of soil and plant-associated prokaryotes.</title>
        <authorList>
            <person name="Whitman W."/>
        </authorList>
    </citation>
    <scope>NUCLEOTIDE SEQUENCE [LARGE SCALE GENOMIC DNA]</scope>
    <source>
        <strain evidence="1 2">BR 11880</strain>
    </source>
</reference>
<gene>
    <name evidence="1" type="ORF">FBZ89_12526</name>
</gene>
<sequence>MMRYSASGEVTRRCKGAEPVWRQLTTDQPRVGEITHSDGDVHAFLNQIDELISQTEINRQSWIAVSETWQRGSDHMDADRKRRSHLQDADRLRARRRRRLFYRFCFLQQS</sequence>
<protein>
    <submittedName>
        <fullName evidence="1">Uncharacterized protein</fullName>
    </submittedName>
</protein>
<evidence type="ECO:0000313" key="2">
    <source>
        <dbReference type="Proteomes" id="UP000319859"/>
    </source>
</evidence>
<dbReference type="Proteomes" id="UP000319859">
    <property type="component" value="Unassembled WGS sequence"/>
</dbReference>
<dbReference type="EMBL" id="VITN01000025">
    <property type="protein sequence ID" value="TWB12330.1"/>
    <property type="molecule type" value="Genomic_DNA"/>
</dbReference>